<reference evidence="1" key="1">
    <citation type="journal article" date="2021" name="Proc. Natl. Acad. Sci. U.S.A.">
        <title>A Catalog of Tens of Thousands of Viruses from Human Metagenomes Reveals Hidden Associations with Chronic Diseases.</title>
        <authorList>
            <person name="Tisza M.J."/>
            <person name="Buck C.B."/>
        </authorList>
    </citation>
    <scope>NUCLEOTIDE SEQUENCE</scope>
    <source>
        <strain evidence="1">CtoIO8</strain>
    </source>
</reference>
<name>A0A8S5P1C2_9CAUD</name>
<evidence type="ECO:0000313" key="1">
    <source>
        <dbReference type="EMBL" id="DAE00879.1"/>
    </source>
</evidence>
<proteinExistence type="predicted"/>
<protein>
    <submittedName>
        <fullName evidence="1">Uncharacterized protein</fullName>
    </submittedName>
</protein>
<dbReference type="EMBL" id="BK015314">
    <property type="protein sequence ID" value="DAE00879.1"/>
    <property type="molecule type" value="Genomic_DNA"/>
</dbReference>
<organism evidence="1">
    <name type="scientific">Myoviridae sp. ctoIO8</name>
    <dbReference type="NCBI Taxonomy" id="2825173"/>
    <lineage>
        <taxon>Viruses</taxon>
        <taxon>Duplodnaviria</taxon>
        <taxon>Heunggongvirae</taxon>
        <taxon>Uroviricota</taxon>
        <taxon>Caudoviricetes</taxon>
    </lineage>
</organism>
<accession>A0A8S5P1C2</accession>
<sequence length="36" mass="4074">MLLLKNDSCIYCTTIKVETPYSGKRKCPPENQTGKL</sequence>